<dbReference type="InterPro" id="IPR050679">
    <property type="entry name" value="Bact_HTH_transcr_reg"/>
</dbReference>
<reference evidence="5 6" key="1">
    <citation type="journal article" date="2013" name="Antonie Van Leeuwenhoek">
        <title>Dongia rigui sp. nov., isolated from freshwater of a large wetland in Korea.</title>
        <authorList>
            <person name="Baik K.S."/>
            <person name="Hwang Y.M."/>
            <person name="Choi J.S."/>
            <person name="Kwon J."/>
            <person name="Seong C.N."/>
        </authorList>
    </citation>
    <scope>NUCLEOTIDE SEQUENCE [LARGE SCALE GENOMIC DNA]</scope>
    <source>
        <strain evidence="5 6">04SU4-P</strain>
    </source>
</reference>
<dbReference type="EMBL" id="JAXCLX010000002">
    <property type="protein sequence ID" value="MDY0872682.1"/>
    <property type="molecule type" value="Genomic_DNA"/>
</dbReference>
<dbReference type="InterPro" id="IPR036388">
    <property type="entry name" value="WH-like_DNA-bd_sf"/>
</dbReference>
<evidence type="ECO:0000256" key="1">
    <source>
        <dbReference type="ARBA" id="ARBA00023015"/>
    </source>
</evidence>
<dbReference type="InterPro" id="IPR011663">
    <property type="entry name" value="UTRA"/>
</dbReference>
<dbReference type="Gene3D" id="3.40.1410.10">
    <property type="entry name" value="Chorismate lyase-like"/>
    <property type="match status" value="1"/>
</dbReference>
<comment type="caution">
    <text evidence="5">The sequence shown here is derived from an EMBL/GenBank/DDBJ whole genome shotgun (WGS) entry which is preliminary data.</text>
</comment>
<dbReference type="CDD" id="cd07377">
    <property type="entry name" value="WHTH_GntR"/>
    <property type="match status" value="1"/>
</dbReference>
<dbReference type="Pfam" id="PF00392">
    <property type="entry name" value="GntR"/>
    <property type="match status" value="1"/>
</dbReference>
<evidence type="ECO:0000256" key="2">
    <source>
        <dbReference type="ARBA" id="ARBA00023125"/>
    </source>
</evidence>
<dbReference type="Pfam" id="PF07702">
    <property type="entry name" value="UTRA"/>
    <property type="match status" value="1"/>
</dbReference>
<evidence type="ECO:0000259" key="4">
    <source>
        <dbReference type="PROSITE" id="PS50949"/>
    </source>
</evidence>
<dbReference type="SUPFAM" id="SSF64288">
    <property type="entry name" value="Chorismate lyase-like"/>
    <property type="match status" value="1"/>
</dbReference>
<dbReference type="PANTHER" id="PTHR44846:SF1">
    <property type="entry name" value="MANNOSYL-D-GLYCERATE TRANSPORT_METABOLISM SYSTEM REPRESSOR MNGR-RELATED"/>
    <property type="match status" value="1"/>
</dbReference>
<sequence length="255" mass="27465">MSEPAAIFTAEALAGGGTGPLYLRLKSLIRGAIDKGALTAQDALPSEREIASQLDISRVTVRKALTELVDEGVLTQKRGSGTYVTGQGQRVEQRLSRLTSFTEDMLARGLMPSVKWLQKTVASPSPDEAMVLALSPNERVIRLRRLRMADGRPMALELAVVPARMLASPDAVGSSLYEALQTAGIRPVRAMQRLSAESLSAEDAEALSVPAGSPALYIERISYLADGRAVEFTKSHYRGDAYDFVVELTTSGETE</sequence>
<dbReference type="InterPro" id="IPR000524">
    <property type="entry name" value="Tscrpt_reg_HTH_GntR"/>
</dbReference>
<keyword evidence="2" id="KW-0238">DNA-binding</keyword>
<evidence type="ECO:0000313" key="5">
    <source>
        <dbReference type="EMBL" id="MDY0872682.1"/>
    </source>
</evidence>
<gene>
    <name evidence="5" type="ORF">SMD31_12135</name>
</gene>
<dbReference type="InterPro" id="IPR036390">
    <property type="entry name" value="WH_DNA-bd_sf"/>
</dbReference>
<keyword evidence="3" id="KW-0804">Transcription</keyword>
<dbReference type="PROSITE" id="PS50949">
    <property type="entry name" value="HTH_GNTR"/>
    <property type="match status" value="1"/>
</dbReference>
<organism evidence="5 6">
    <name type="scientific">Dongia rigui</name>
    <dbReference type="NCBI Taxonomy" id="940149"/>
    <lineage>
        <taxon>Bacteria</taxon>
        <taxon>Pseudomonadati</taxon>
        <taxon>Pseudomonadota</taxon>
        <taxon>Alphaproteobacteria</taxon>
        <taxon>Rhodospirillales</taxon>
        <taxon>Dongiaceae</taxon>
        <taxon>Dongia</taxon>
    </lineage>
</organism>
<dbReference type="SMART" id="SM00866">
    <property type="entry name" value="UTRA"/>
    <property type="match status" value="1"/>
</dbReference>
<keyword evidence="6" id="KW-1185">Reference proteome</keyword>
<proteinExistence type="predicted"/>
<feature type="domain" description="HTH gntR-type" evidence="4">
    <location>
        <begin position="19"/>
        <end position="87"/>
    </location>
</feature>
<dbReference type="PRINTS" id="PR00035">
    <property type="entry name" value="HTHGNTR"/>
</dbReference>
<keyword evidence="1" id="KW-0805">Transcription regulation</keyword>
<dbReference type="SUPFAM" id="SSF46785">
    <property type="entry name" value="Winged helix' DNA-binding domain"/>
    <property type="match status" value="1"/>
</dbReference>
<evidence type="ECO:0000313" key="6">
    <source>
        <dbReference type="Proteomes" id="UP001271769"/>
    </source>
</evidence>
<evidence type="ECO:0000256" key="3">
    <source>
        <dbReference type="ARBA" id="ARBA00023163"/>
    </source>
</evidence>
<dbReference type="InterPro" id="IPR028978">
    <property type="entry name" value="Chorismate_lyase_/UTRA_dom_sf"/>
</dbReference>
<dbReference type="SMART" id="SM00345">
    <property type="entry name" value="HTH_GNTR"/>
    <property type="match status" value="1"/>
</dbReference>
<dbReference type="Gene3D" id="1.10.10.10">
    <property type="entry name" value="Winged helix-like DNA-binding domain superfamily/Winged helix DNA-binding domain"/>
    <property type="match status" value="1"/>
</dbReference>
<dbReference type="Proteomes" id="UP001271769">
    <property type="component" value="Unassembled WGS sequence"/>
</dbReference>
<dbReference type="PANTHER" id="PTHR44846">
    <property type="entry name" value="MANNOSYL-D-GLYCERATE TRANSPORT/METABOLISM SYSTEM REPRESSOR MNGR-RELATED"/>
    <property type="match status" value="1"/>
</dbReference>
<protein>
    <submittedName>
        <fullName evidence="5">GntR family transcriptional regulator</fullName>
    </submittedName>
</protein>
<accession>A0ABU5DZB9</accession>
<name>A0ABU5DZB9_9PROT</name>
<dbReference type="RefSeq" id="WP_320501156.1">
    <property type="nucleotide sequence ID" value="NZ_JAXCLX010000002.1"/>
</dbReference>